<dbReference type="PANTHER" id="PTHR20973">
    <property type="entry name" value="NON-SMC ELEMENT 1-RELATED"/>
    <property type="match status" value="1"/>
</dbReference>
<evidence type="ECO:0000256" key="15">
    <source>
        <dbReference type="ARBA" id="ARBA00022895"/>
    </source>
</evidence>
<dbReference type="InterPro" id="IPR011513">
    <property type="entry name" value="Nse1"/>
</dbReference>
<name>A0AAJ7TGH6_PETMA</name>
<reference evidence="22 23" key="1">
    <citation type="submission" date="2025-04" db="UniProtKB">
        <authorList>
            <consortium name="RefSeq"/>
        </authorList>
    </citation>
    <scope>IDENTIFICATION</scope>
    <source>
        <tissue evidence="22 23">Sperm</tissue>
    </source>
</reference>
<evidence type="ECO:0000256" key="19">
    <source>
        <dbReference type="RuleBase" id="RU368018"/>
    </source>
</evidence>
<evidence type="ECO:0000256" key="2">
    <source>
        <dbReference type="ARBA" id="ARBA00004123"/>
    </source>
</evidence>
<keyword evidence="10 19" id="KW-0227">DNA damage</keyword>
<dbReference type="GO" id="GO:0000781">
    <property type="term" value="C:chromosome, telomeric region"/>
    <property type="evidence" value="ECO:0007669"/>
    <property type="project" value="UniProtKB-SubCell"/>
</dbReference>
<comment type="catalytic activity">
    <reaction evidence="1 19">
        <text>S-ubiquitinyl-[E2 ubiquitin-conjugating enzyme]-L-cysteine + [acceptor protein]-L-lysine = [E2 ubiquitin-conjugating enzyme]-L-cysteine + N(6)-ubiquitinyl-[acceptor protein]-L-lysine.</text>
        <dbReference type="EC" id="2.3.2.27"/>
    </reaction>
</comment>
<protein>
    <recommendedName>
        <fullName evidence="6 19">Non-structural maintenance of chromosomes element 1 homolog</fullName>
        <ecNumber evidence="5 19">2.3.2.27</ecNumber>
    </recommendedName>
</protein>
<dbReference type="InterPro" id="IPR046349">
    <property type="entry name" value="C1-like_sf"/>
</dbReference>
<evidence type="ECO:0000256" key="12">
    <source>
        <dbReference type="ARBA" id="ARBA00022786"/>
    </source>
</evidence>
<dbReference type="GO" id="GO:0030915">
    <property type="term" value="C:Smc5-Smc6 complex"/>
    <property type="evidence" value="ECO:0007669"/>
    <property type="project" value="UniProtKB-UniRule"/>
</dbReference>
<evidence type="ECO:0000256" key="8">
    <source>
        <dbReference type="ARBA" id="ARBA00022679"/>
    </source>
</evidence>
<evidence type="ECO:0000313" key="25">
    <source>
        <dbReference type="RefSeq" id="XP_032816978.1"/>
    </source>
</evidence>
<feature type="domain" description="Phorbol-ester/DAG-type" evidence="20">
    <location>
        <begin position="172"/>
        <end position="223"/>
    </location>
</feature>
<dbReference type="Gene3D" id="3.30.40.10">
    <property type="entry name" value="Zinc/RING finger domain, C3HC4 (zinc finger)"/>
    <property type="match status" value="1"/>
</dbReference>
<evidence type="ECO:0000259" key="20">
    <source>
        <dbReference type="PROSITE" id="PS50081"/>
    </source>
</evidence>
<keyword evidence="7" id="KW-0158">Chromosome</keyword>
<evidence type="ECO:0000256" key="13">
    <source>
        <dbReference type="ARBA" id="ARBA00022833"/>
    </source>
</evidence>
<keyword evidence="9 19" id="KW-0479">Metal-binding</keyword>
<dbReference type="InterPro" id="IPR036388">
    <property type="entry name" value="WH-like_DNA-bd_sf"/>
</dbReference>
<sequence length="250" mass="28325">MAAQERMSSSHRLFLQKMMAHGCLDVASSVKVHKECCHQFKEHYAHDQLDAFIGVINNHIRPFFMVIKKGTSEEDGKTHYALINIEQNEVTLLASDYSEVELELFNKTMELIVDSGVGMASSMDILNLVDQLQCKKMKKGSAELLLQRLVQDKWLCMENGYLSLSPRCLIEMDPFIRSRFSNVEICSLCHKIALKGQVCSNCSVKVHAPCSAKFFKRNRSRVCPRCKSPWINEPPDDEGKSSTSSDAMEL</sequence>
<dbReference type="InterPro" id="IPR013083">
    <property type="entry name" value="Znf_RING/FYVE/PHD"/>
</dbReference>
<keyword evidence="13 19" id="KW-0862">Zinc</keyword>
<dbReference type="SUPFAM" id="SSF57889">
    <property type="entry name" value="Cysteine-rich domain"/>
    <property type="match status" value="1"/>
</dbReference>
<dbReference type="GO" id="GO:0008270">
    <property type="term" value="F:zinc ion binding"/>
    <property type="evidence" value="ECO:0007669"/>
    <property type="project" value="UniProtKB-KW"/>
</dbReference>
<dbReference type="RefSeq" id="XP_032816974.1">
    <property type="nucleotide sequence ID" value="XM_032961083.1"/>
</dbReference>
<dbReference type="RefSeq" id="XP_032816977.1">
    <property type="nucleotide sequence ID" value="XM_032961086.1"/>
</dbReference>
<dbReference type="Pfam" id="PF07574">
    <property type="entry name" value="SMC_Nse1"/>
    <property type="match status" value="1"/>
</dbReference>
<evidence type="ECO:0000313" key="21">
    <source>
        <dbReference type="Proteomes" id="UP001318040"/>
    </source>
</evidence>
<evidence type="ECO:0000256" key="18">
    <source>
        <dbReference type="ARBA" id="ARBA00023242"/>
    </source>
</evidence>
<comment type="similarity">
    <text evidence="4 19">Belongs to the NSE1 family.</text>
</comment>
<dbReference type="GeneID" id="116946162"/>
<organism evidence="21 22">
    <name type="scientific">Petromyzon marinus</name>
    <name type="common">Sea lamprey</name>
    <dbReference type="NCBI Taxonomy" id="7757"/>
    <lineage>
        <taxon>Eukaryota</taxon>
        <taxon>Metazoa</taxon>
        <taxon>Chordata</taxon>
        <taxon>Craniata</taxon>
        <taxon>Vertebrata</taxon>
        <taxon>Cyclostomata</taxon>
        <taxon>Hyperoartia</taxon>
        <taxon>Petromyzontiformes</taxon>
        <taxon>Petromyzontidae</taxon>
        <taxon>Petromyzon</taxon>
    </lineage>
</organism>
<evidence type="ECO:0000256" key="10">
    <source>
        <dbReference type="ARBA" id="ARBA00022763"/>
    </source>
</evidence>
<dbReference type="Proteomes" id="UP001318040">
    <property type="component" value="Chromosome 26"/>
</dbReference>
<keyword evidence="17 19" id="KW-0234">DNA repair</keyword>
<accession>A0AAJ7TGH6</accession>
<evidence type="ECO:0000256" key="1">
    <source>
        <dbReference type="ARBA" id="ARBA00000900"/>
    </source>
</evidence>
<dbReference type="FunFam" id="1.10.10.10:FF:000270">
    <property type="entry name" value="Non-structural maintenance of chromosomes element 1 homolog"/>
    <property type="match status" value="1"/>
</dbReference>
<evidence type="ECO:0000256" key="7">
    <source>
        <dbReference type="ARBA" id="ARBA00022454"/>
    </source>
</evidence>
<keyword evidence="16 19" id="KW-0233">DNA recombination</keyword>
<comment type="subcellular location">
    <subcellularLocation>
        <location evidence="3">Chromosome</location>
        <location evidence="3">Telomere</location>
    </subcellularLocation>
    <subcellularLocation>
        <location evidence="2 19">Nucleus</location>
    </subcellularLocation>
</comment>
<dbReference type="CTD" id="197370"/>
<dbReference type="FunFam" id="3.90.1150.220:FF:000001">
    <property type="entry name" value="Non-structural maintenance of chromosomes element 1 homolog"/>
    <property type="match status" value="1"/>
</dbReference>
<dbReference type="GO" id="GO:0061630">
    <property type="term" value="F:ubiquitin protein ligase activity"/>
    <property type="evidence" value="ECO:0007669"/>
    <property type="project" value="UniProtKB-UniRule"/>
</dbReference>
<gene>
    <name evidence="22 23 24 25" type="primary">NSMCE1</name>
</gene>
<keyword evidence="18 19" id="KW-0539">Nucleus</keyword>
<evidence type="ECO:0000313" key="23">
    <source>
        <dbReference type="RefSeq" id="XP_032816976.1"/>
    </source>
</evidence>
<dbReference type="Gene3D" id="3.90.1150.220">
    <property type="match status" value="1"/>
</dbReference>
<dbReference type="RefSeq" id="XP_032816978.1">
    <property type="nucleotide sequence ID" value="XM_032961087.1"/>
</dbReference>
<keyword evidence="12 19" id="KW-0833">Ubl conjugation pathway</keyword>
<evidence type="ECO:0000256" key="16">
    <source>
        <dbReference type="ARBA" id="ARBA00023172"/>
    </source>
</evidence>
<dbReference type="Pfam" id="PF08746">
    <property type="entry name" value="zf-RING-like"/>
    <property type="match status" value="1"/>
</dbReference>
<dbReference type="KEGG" id="pmrn:116946162"/>
<dbReference type="RefSeq" id="XP_032816976.1">
    <property type="nucleotide sequence ID" value="XM_032961085.1"/>
</dbReference>
<comment type="function">
    <text evidence="19">RING-type zinc finger-containing E3 ubiquitin ligase that assembles with melanoma antigen protein (MAGE) to catalyze the direct transfer of ubiquitin from E2 ubiquitin-conjugating enzyme to a specific substrate. Involved in maintenance of genome integrity, DNA damage response and DNA repair.</text>
</comment>
<dbReference type="GO" id="GO:0000724">
    <property type="term" value="P:double-strand break repair via homologous recombination"/>
    <property type="evidence" value="ECO:0007669"/>
    <property type="project" value="TreeGrafter"/>
</dbReference>
<keyword evidence="8 19" id="KW-0808">Transferase</keyword>
<proteinExistence type="inferred from homology"/>
<evidence type="ECO:0000256" key="6">
    <source>
        <dbReference type="ARBA" id="ARBA00019422"/>
    </source>
</evidence>
<evidence type="ECO:0000256" key="9">
    <source>
        <dbReference type="ARBA" id="ARBA00022723"/>
    </source>
</evidence>
<evidence type="ECO:0000256" key="3">
    <source>
        <dbReference type="ARBA" id="ARBA00004574"/>
    </source>
</evidence>
<dbReference type="Gene3D" id="1.10.10.10">
    <property type="entry name" value="Winged helix-like DNA-binding domain superfamily/Winged helix DNA-binding domain"/>
    <property type="match status" value="1"/>
</dbReference>
<evidence type="ECO:0000256" key="14">
    <source>
        <dbReference type="ARBA" id="ARBA00022843"/>
    </source>
</evidence>
<dbReference type="InterPro" id="IPR014857">
    <property type="entry name" value="Nse1_RING_C4HC3-type"/>
</dbReference>
<keyword evidence="14" id="KW-0832">Ubl conjugation</keyword>
<comment type="subunit">
    <text evidence="19">Component of the Smc5-Smc6 complex.</text>
</comment>
<dbReference type="CDD" id="cd16493">
    <property type="entry name" value="RING-CH-C4HC3_NSE1"/>
    <property type="match status" value="1"/>
</dbReference>
<evidence type="ECO:0000256" key="4">
    <source>
        <dbReference type="ARBA" id="ARBA00010258"/>
    </source>
</evidence>
<keyword evidence="15" id="KW-0779">Telomere</keyword>
<dbReference type="AlphaFoldDB" id="A0AAJ7TGH6"/>
<evidence type="ECO:0000313" key="24">
    <source>
        <dbReference type="RefSeq" id="XP_032816977.1"/>
    </source>
</evidence>
<dbReference type="PROSITE" id="PS50081">
    <property type="entry name" value="ZF_DAG_PE_2"/>
    <property type="match status" value="1"/>
</dbReference>
<evidence type="ECO:0000256" key="11">
    <source>
        <dbReference type="ARBA" id="ARBA00022771"/>
    </source>
</evidence>
<evidence type="ECO:0000313" key="22">
    <source>
        <dbReference type="RefSeq" id="XP_032816974.1"/>
    </source>
</evidence>
<dbReference type="InterPro" id="IPR002219">
    <property type="entry name" value="PKC_DAG/PE"/>
</dbReference>
<dbReference type="PANTHER" id="PTHR20973:SF0">
    <property type="entry name" value="NON-STRUCTURAL MAINTENANCE OF CHROMOSOMES ELEMENT 1 HOMOLOG"/>
    <property type="match status" value="1"/>
</dbReference>
<keyword evidence="11 19" id="KW-0863">Zinc-finger</keyword>
<evidence type="ECO:0000256" key="17">
    <source>
        <dbReference type="ARBA" id="ARBA00023204"/>
    </source>
</evidence>
<evidence type="ECO:0000256" key="5">
    <source>
        <dbReference type="ARBA" id="ARBA00012483"/>
    </source>
</evidence>
<dbReference type="GO" id="GO:0005634">
    <property type="term" value="C:nucleus"/>
    <property type="evidence" value="ECO:0007669"/>
    <property type="project" value="UniProtKB-SubCell"/>
</dbReference>
<keyword evidence="21" id="KW-1185">Reference proteome</keyword>
<dbReference type="EC" id="2.3.2.27" evidence="5 19"/>